<keyword evidence="1" id="KW-0175">Coiled coil</keyword>
<evidence type="ECO:0000313" key="4">
    <source>
        <dbReference type="EMBL" id="GFS24141.1"/>
    </source>
</evidence>
<proteinExistence type="predicted"/>
<dbReference type="Proteomes" id="UP000762676">
    <property type="component" value="Unassembled WGS sequence"/>
</dbReference>
<evidence type="ECO:0000256" key="1">
    <source>
        <dbReference type="SAM" id="Coils"/>
    </source>
</evidence>
<feature type="coiled-coil region" evidence="1">
    <location>
        <begin position="158"/>
        <end position="202"/>
    </location>
</feature>
<keyword evidence="5" id="KW-1185">Reference proteome</keyword>
<feature type="chain" id="PRO_5043349179" evidence="2">
    <location>
        <begin position="23"/>
        <end position="424"/>
    </location>
</feature>
<accession>A0AAV4JU82</accession>
<feature type="domain" description="Apextrin C-terminal" evidence="3">
    <location>
        <begin position="218"/>
        <end position="421"/>
    </location>
</feature>
<name>A0AAV4JU82_9GAST</name>
<feature type="signal peptide" evidence="2">
    <location>
        <begin position="1"/>
        <end position="22"/>
    </location>
</feature>
<dbReference type="Pfam" id="PF16977">
    <property type="entry name" value="ApeC"/>
    <property type="match status" value="1"/>
</dbReference>
<dbReference type="AlphaFoldDB" id="A0AAV4JU82"/>
<protein>
    <submittedName>
        <fullName evidence="4">MACPF domain-containing protein 2</fullName>
    </submittedName>
</protein>
<dbReference type="EMBL" id="BMAT01013981">
    <property type="protein sequence ID" value="GFS24141.1"/>
    <property type="molecule type" value="Genomic_DNA"/>
</dbReference>
<gene>
    <name evidence="4" type="ORF">ElyMa_006995400</name>
</gene>
<keyword evidence="2" id="KW-0732">Signal</keyword>
<evidence type="ECO:0000259" key="3">
    <source>
        <dbReference type="Pfam" id="PF16977"/>
    </source>
</evidence>
<dbReference type="PANTHER" id="PTHR19324">
    <property type="entry name" value="PERFORIN-LIKE PROTEIN 1"/>
    <property type="match status" value="1"/>
</dbReference>
<evidence type="ECO:0000256" key="2">
    <source>
        <dbReference type="SAM" id="SignalP"/>
    </source>
</evidence>
<reference evidence="4 5" key="1">
    <citation type="journal article" date="2021" name="Elife">
        <title>Chloroplast acquisition without the gene transfer in kleptoplastic sea slugs, Plakobranchus ocellatus.</title>
        <authorList>
            <person name="Maeda T."/>
            <person name="Takahashi S."/>
            <person name="Yoshida T."/>
            <person name="Shimamura S."/>
            <person name="Takaki Y."/>
            <person name="Nagai Y."/>
            <person name="Toyoda A."/>
            <person name="Suzuki Y."/>
            <person name="Arimoto A."/>
            <person name="Ishii H."/>
            <person name="Satoh N."/>
            <person name="Nishiyama T."/>
            <person name="Hasebe M."/>
            <person name="Maruyama T."/>
            <person name="Minagawa J."/>
            <person name="Obokata J."/>
            <person name="Shigenobu S."/>
        </authorList>
    </citation>
    <scope>NUCLEOTIDE SEQUENCE [LARGE SCALE GENOMIC DNA]</scope>
</reference>
<dbReference type="InterPro" id="IPR031569">
    <property type="entry name" value="ApeC"/>
</dbReference>
<sequence>MAGFHFSVTFALLTLLCADGLAFLTDSKKLTYNIKLTLEPKYVTRAHSENVRLRCEPGKTQTVTLERFTMMRILKQDPSDATGTTWLPIAQKNNVEVKDAVLEFVWAVATADTFGVYHCDVIGFTSDASIVTGNTPNIEIKMGGVTANDLLDVLMKSKARLQDKVANNSAEIGELNGQFEYLKEQEQNMSDLIGQRLAASENAMDTVMQRLLFPKIAWPSGQYALLQPDTGCPMHLNFYAGHTGYFTLHAESTTRNGMTKANPNSHLVKPVVTTSGNDVFVNLKFCVSSSATTGFPWPKGDYCIHSMTGDCPAGFSRGTINVDTENSANKDAMGGNHPASAPYSLKFCCTNTGVYSTPMVLPTESPFYLYRYKSPCQVVAGMRVQVDYFEVGVEANYNSVSGEYPYTILKSTSRRFELCYYSKQ</sequence>
<dbReference type="PANTHER" id="PTHR19324:SF33">
    <property type="entry name" value="MUCIN-5AC"/>
    <property type="match status" value="1"/>
</dbReference>
<evidence type="ECO:0000313" key="5">
    <source>
        <dbReference type="Proteomes" id="UP000762676"/>
    </source>
</evidence>
<comment type="caution">
    <text evidence="4">The sequence shown here is derived from an EMBL/GenBank/DDBJ whole genome shotgun (WGS) entry which is preliminary data.</text>
</comment>
<organism evidence="4 5">
    <name type="scientific">Elysia marginata</name>
    <dbReference type="NCBI Taxonomy" id="1093978"/>
    <lineage>
        <taxon>Eukaryota</taxon>
        <taxon>Metazoa</taxon>
        <taxon>Spiralia</taxon>
        <taxon>Lophotrochozoa</taxon>
        <taxon>Mollusca</taxon>
        <taxon>Gastropoda</taxon>
        <taxon>Heterobranchia</taxon>
        <taxon>Euthyneura</taxon>
        <taxon>Panpulmonata</taxon>
        <taxon>Sacoglossa</taxon>
        <taxon>Placobranchoidea</taxon>
        <taxon>Plakobranchidae</taxon>
        <taxon>Elysia</taxon>
    </lineage>
</organism>